<dbReference type="OrthoDB" id="69054at2"/>
<dbReference type="PANTHER" id="PTHR23513:SF11">
    <property type="entry name" value="STAPHYLOFERRIN A TRANSPORTER"/>
    <property type="match status" value="1"/>
</dbReference>
<sequence>MSGPPLGPLAAGVLLTFTEPAAALLVDAGSFLVSAALMVGVRSRSAAAPRTTAASTGASWSGVVDNWLHDLRDGFREVVRRRWLAWGLGHASLFVVLVPGAVTVLGPLTVATSDGGGESWALLLTITSVGHLIGGLLALRWRPANLLSATYLVLLGAVPALLGLALELPLVVTAGLLFAYGLTLSLSNTLWGTALQQAVPLDRLGRIMSFDGAISYGLRPVGFALLGWAGAEFGVRGVLLVTAVLGAGVTVVTGFAAPVRRFAAPCVDVTAGPMDTGEPGDRPATSRDDTGEPIHEGRVGHSSGSPDVVRRAQVATKEERT</sequence>
<dbReference type="KEGG" id="xce:Xcel_0867"/>
<organism evidence="8 9">
    <name type="scientific">Xylanimonas cellulosilytica (strain DSM 15894 / JCM 12276 / CECT 5975 / KCTC 9989 / LMG 20990 / NBRC 107835 / XIL07)</name>
    <dbReference type="NCBI Taxonomy" id="446471"/>
    <lineage>
        <taxon>Bacteria</taxon>
        <taxon>Bacillati</taxon>
        <taxon>Actinomycetota</taxon>
        <taxon>Actinomycetes</taxon>
        <taxon>Micrococcales</taxon>
        <taxon>Promicromonosporaceae</taxon>
        <taxon>Xylanimonas</taxon>
    </lineage>
</organism>
<dbReference type="Gene3D" id="1.20.1250.20">
    <property type="entry name" value="MFS general substrate transporter like domains"/>
    <property type="match status" value="1"/>
</dbReference>
<proteinExistence type="predicted"/>
<feature type="transmembrane region" description="Helical" evidence="7">
    <location>
        <begin position="237"/>
        <end position="257"/>
    </location>
</feature>
<reference evidence="8 9" key="2">
    <citation type="journal article" date="2010" name="Stand. Genomic Sci.">
        <title>Complete genome sequence of Xylanimonas cellulosilytica type strain (XIL07).</title>
        <authorList>
            <person name="Foster B."/>
            <person name="Pukall R."/>
            <person name="Abt B."/>
            <person name="Nolan M."/>
            <person name="Glavina Del Rio T."/>
            <person name="Chen F."/>
            <person name="Lucas S."/>
            <person name="Tice H."/>
            <person name="Pitluck S."/>
            <person name="Cheng J.-F."/>
            <person name="Chertkov O."/>
            <person name="Brettin T."/>
            <person name="Han C."/>
            <person name="Detter J.C."/>
            <person name="Bruce D."/>
            <person name="Goodwin L."/>
            <person name="Ivanova N."/>
            <person name="Mavromatis K."/>
            <person name="Pati A."/>
            <person name="Mikhailova N."/>
            <person name="Chen A."/>
            <person name="Palaniappan K."/>
            <person name="Land M."/>
            <person name="Hauser L."/>
            <person name="Chang Y.-J."/>
            <person name="Jeffries C.D."/>
            <person name="Chain P."/>
            <person name="Rohde M."/>
            <person name="Goeker M."/>
            <person name="Bristow J."/>
            <person name="Eisen J.A."/>
            <person name="Markowitz V."/>
            <person name="Hugenholtz P."/>
            <person name="Kyrpides N.C."/>
            <person name="Klenk H.-P."/>
            <person name="Lapidus A."/>
        </authorList>
    </citation>
    <scope>NUCLEOTIDE SEQUENCE [LARGE SCALE GENOMIC DNA]</scope>
    <source>
        <strain evidence="9">DSM 15894 / CECT 5975 / LMG 20990 / XIL07</strain>
    </source>
</reference>
<dbReference type="InterPro" id="IPR036259">
    <property type="entry name" value="MFS_trans_sf"/>
</dbReference>
<keyword evidence="2" id="KW-1003">Cell membrane</keyword>
<evidence type="ECO:0000256" key="6">
    <source>
        <dbReference type="SAM" id="MobiDB-lite"/>
    </source>
</evidence>
<dbReference type="HOGENOM" id="CLU_865866_0_0_11"/>
<evidence type="ECO:0000256" key="2">
    <source>
        <dbReference type="ARBA" id="ARBA00022475"/>
    </source>
</evidence>
<dbReference type="InterPro" id="IPR011701">
    <property type="entry name" value="MFS"/>
</dbReference>
<feature type="transmembrane region" description="Helical" evidence="7">
    <location>
        <begin position="83"/>
        <end position="108"/>
    </location>
</feature>
<keyword evidence="9" id="KW-1185">Reference proteome</keyword>
<feature type="transmembrane region" description="Helical" evidence="7">
    <location>
        <begin position="172"/>
        <end position="192"/>
    </location>
</feature>
<protein>
    <submittedName>
        <fullName evidence="8">Membrane transport protein</fullName>
    </submittedName>
</protein>
<evidence type="ECO:0000256" key="1">
    <source>
        <dbReference type="ARBA" id="ARBA00004651"/>
    </source>
</evidence>
<feature type="transmembrane region" description="Helical" evidence="7">
    <location>
        <begin position="213"/>
        <end position="231"/>
    </location>
</feature>
<evidence type="ECO:0000313" key="9">
    <source>
        <dbReference type="Proteomes" id="UP000002255"/>
    </source>
</evidence>
<dbReference type="Pfam" id="PF07690">
    <property type="entry name" value="MFS_1"/>
    <property type="match status" value="1"/>
</dbReference>
<feature type="region of interest" description="Disordered" evidence="6">
    <location>
        <begin position="270"/>
        <end position="321"/>
    </location>
</feature>
<keyword evidence="4 7" id="KW-1133">Transmembrane helix</keyword>
<name>D1BY56_XYLCX</name>
<evidence type="ECO:0000313" key="8">
    <source>
        <dbReference type="EMBL" id="ACZ29899.1"/>
    </source>
</evidence>
<evidence type="ECO:0000256" key="4">
    <source>
        <dbReference type="ARBA" id="ARBA00022989"/>
    </source>
</evidence>
<dbReference type="GO" id="GO:0022857">
    <property type="term" value="F:transmembrane transporter activity"/>
    <property type="evidence" value="ECO:0007669"/>
    <property type="project" value="InterPro"/>
</dbReference>
<feature type="compositionally biased region" description="Basic and acidic residues" evidence="6">
    <location>
        <begin position="279"/>
        <end position="299"/>
    </location>
</feature>
<evidence type="ECO:0000256" key="3">
    <source>
        <dbReference type="ARBA" id="ARBA00022692"/>
    </source>
</evidence>
<keyword evidence="3 7" id="KW-0812">Transmembrane</keyword>
<dbReference type="EMBL" id="CP001821">
    <property type="protein sequence ID" value="ACZ29899.1"/>
    <property type="molecule type" value="Genomic_DNA"/>
</dbReference>
<dbReference type="RefSeq" id="WP_012877641.1">
    <property type="nucleotide sequence ID" value="NC_013530.1"/>
</dbReference>
<evidence type="ECO:0000256" key="7">
    <source>
        <dbReference type="SAM" id="Phobius"/>
    </source>
</evidence>
<dbReference type="GO" id="GO:0005886">
    <property type="term" value="C:plasma membrane"/>
    <property type="evidence" value="ECO:0007669"/>
    <property type="project" value="UniProtKB-SubCell"/>
</dbReference>
<dbReference type="AlphaFoldDB" id="D1BY56"/>
<dbReference type="eggNOG" id="COG2814">
    <property type="taxonomic scope" value="Bacteria"/>
</dbReference>
<keyword evidence="5 7" id="KW-0472">Membrane</keyword>
<dbReference type="Proteomes" id="UP000002255">
    <property type="component" value="Chromosome"/>
</dbReference>
<gene>
    <name evidence="8" type="ordered locus">Xcel_0867</name>
</gene>
<evidence type="ECO:0000256" key="5">
    <source>
        <dbReference type="ARBA" id="ARBA00023136"/>
    </source>
</evidence>
<reference evidence="9" key="1">
    <citation type="submission" date="2009-11" db="EMBL/GenBank/DDBJ databases">
        <title>The complete chromosome of Xylanimonas cellulosilytica DSM 15894.</title>
        <authorList>
            <consortium name="US DOE Joint Genome Institute (JGI-PGF)"/>
            <person name="Lucas S."/>
            <person name="Copeland A."/>
            <person name="Lapidus A."/>
            <person name="Glavina del Rio T."/>
            <person name="Dalin E."/>
            <person name="Tice H."/>
            <person name="Bruce D."/>
            <person name="Goodwin L."/>
            <person name="Pitluck S."/>
            <person name="Kyrpides N."/>
            <person name="Mavromatis K."/>
            <person name="Ivanova N."/>
            <person name="Mikhailova N."/>
            <person name="Foster B."/>
            <person name="Clum A."/>
            <person name="Brettin T."/>
            <person name="Detter J.C."/>
            <person name="Han C."/>
            <person name="Larimer F."/>
            <person name="Land M."/>
            <person name="Hauser L."/>
            <person name="Markowitz V."/>
            <person name="Cheng J.F."/>
            <person name="Hugenholtz P."/>
            <person name="Woyke T."/>
            <person name="Wu D."/>
            <person name="Gehrich-Schroeter G."/>
            <person name="Schneider S."/>
            <person name="Pukall S.R."/>
            <person name="Klenk H.P."/>
            <person name="Eisen J.A."/>
        </authorList>
    </citation>
    <scope>NUCLEOTIDE SEQUENCE [LARGE SCALE GENOMIC DNA]</scope>
    <source>
        <strain evidence="9">DSM 15894 / CECT 5975 / LMG 20990 / XIL07</strain>
    </source>
</reference>
<dbReference type="PANTHER" id="PTHR23513">
    <property type="entry name" value="INTEGRAL MEMBRANE EFFLUX PROTEIN-RELATED"/>
    <property type="match status" value="1"/>
</dbReference>
<feature type="transmembrane region" description="Helical" evidence="7">
    <location>
        <begin position="20"/>
        <end position="41"/>
    </location>
</feature>
<accession>D1BY56</accession>
<dbReference type="SUPFAM" id="SSF103473">
    <property type="entry name" value="MFS general substrate transporter"/>
    <property type="match status" value="1"/>
</dbReference>
<feature type="transmembrane region" description="Helical" evidence="7">
    <location>
        <begin position="120"/>
        <end position="139"/>
    </location>
</feature>
<feature type="transmembrane region" description="Helical" evidence="7">
    <location>
        <begin position="146"/>
        <end position="166"/>
    </location>
</feature>
<comment type="subcellular location">
    <subcellularLocation>
        <location evidence="1">Cell membrane</location>
        <topology evidence="1">Multi-pass membrane protein</topology>
    </subcellularLocation>
</comment>